<dbReference type="InterPro" id="IPR002912">
    <property type="entry name" value="ACT_dom"/>
</dbReference>
<comment type="catalytic activity">
    <reaction evidence="13 15">
        <text>L-aspartate + ATP = 4-phospho-L-aspartate + ADP</text>
        <dbReference type="Rhea" id="RHEA:23776"/>
        <dbReference type="ChEBI" id="CHEBI:29991"/>
        <dbReference type="ChEBI" id="CHEBI:30616"/>
        <dbReference type="ChEBI" id="CHEBI:57535"/>
        <dbReference type="ChEBI" id="CHEBI:456216"/>
        <dbReference type="EC" id="2.7.2.4"/>
    </reaction>
</comment>
<comment type="pathway">
    <text evidence="2 16">Amino-acid biosynthesis; L-methionine biosynthesis via de novo pathway; L-homoserine from L-aspartate: step 1/3.</text>
</comment>
<feature type="binding site" evidence="14">
    <location>
        <position position="74"/>
    </location>
    <ligand>
        <name>substrate</name>
    </ligand>
</feature>
<comment type="pathway">
    <text evidence="1 16">Amino-acid biosynthesis; L-lysine biosynthesis via DAP pathway; (S)-tetrahydrodipicolinate from L-aspartate: step 1/4.</text>
</comment>
<evidence type="ECO:0000259" key="17">
    <source>
        <dbReference type="PROSITE" id="PS51671"/>
    </source>
</evidence>
<dbReference type="InterPro" id="IPR001341">
    <property type="entry name" value="Asp_kinase"/>
</dbReference>
<keyword evidence="12" id="KW-0457">Lysine biosynthesis</keyword>
<evidence type="ECO:0000256" key="11">
    <source>
        <dbReference type="ARBA" id="ARBA00022840"/>
    </source>
</evidence>
<dbReference type="SUPFAM" id="SSF55021">
    <property type="entry name" value="ACT-like"/>
    <property type="match status" value="2"/>
</dbReference>
<accession>A0AA42CKZ7</accession>
<dbReference type="SUPFAM" id="SSF53633">
    <property type="entry name" value="Carbamate kinase-like"/>
    <property type="match status" value="1"/>
</dbReference>
<dbReference type="EC" id="2.7.2.4" evidence="5 15"/>
<evidence type="ECO:0000256" key="1">
    <source>
        <dbReference type="ARBA" id="ARBA00004766"/>
    </source>
</evidence>
<dbReference type="InterPro" id="IPR041740">
    <property type="entry name" value="AKii-LysC-BS"/>
</dbReference>
<dbReference type="NCBIfam" id="NF005154">
    <property type="entry name" value="PRK06635.1-2"/>
    <property type="match status" value="1"/>
</dbReference>
<dbReference type="InterPro" id="IPR045865">
    <property type="entry name" value="ACT-like_dom_sf"/>
</dbReference>
<comment type="similarity">
    <text evidence="4 15">Belongs to the aspartokinase family.</text>
</comment>
<evidence type="ECO:0000256" key="15">
    <source>
        <dbReference type="RuleBase" id="RU003448"/>
    </source>
</evidence>
<dbReference type="GO" id="GO:0005524">
    <property type="term" value="F:ATP binding"/>
    <property type="evidence" value="ECO:0007669"/>
    <property type="project" value="UniProtKB-KW"/>
</dbReference>
<dbReference type="PANTHER" id="PTHR21499:SF3">
    <property type="entry name" value="ASPARTOKINASE"/>
    <property type="match status" value="1"/>
</dbReference>
<dbReference type="NCBIfam" id="NF005155">
    <property type="entry name" value="PRK06635.1-4"/>
    <property type="match status" value="1"/>
</dbReference>
<dbReference type="PROSITE" id="PS51671">
    <property type="entry name" value="ACT"/>
    <property type="match status" value="2"/>
</dbReference>
<dbReference type="GO" id="GO:0005829">
    <property type="term" value="C:cytosol"/>
    <property type="evidence" value="ECO:0007669"/>
    <property type="project" value="TreeGrafter"/>
</dbReference>
<dbReference type="PANTHER" id="PTHR21499">
    <property type="entry name" value="ASPARTATE KINASE"/>
    <property type="match status" value="1"/>
</dbReference>
<dbReference type="InterPro" id="IPR018042">
    <property type="entry name" value="Aspartate_kinase_CS"/>
</dbReference>
<dbReference type="EMBL" id="JAMOIM010000021">
    <property type="protein sequence ID" value="MCW6511104.1"/>
    <property type="molecule type" value="Genomic_DNA"/>
</dbReference>
<dbReference type="NCBIfam" id="TIGR00657">
    <property type="entry name" value="asp_kinases"/>
    <property type="match status" value="1"/>
</dbReference>
<dbReference type="Pfam" id="PF01842">
    <property type="entry name" value="ACT"/>
    <property type="match status" value="1"/>
</dbReference>
<dbReference type="Pfam" id="PF00696">
    <property type="entry name" value="AA_kinase"/>
    <property type="match status" value="1"/>
</dbReference>
<organism evidence="18 19">
    <name type="scientific">Lichenifustis flavocetrariae</name>
    <dbReference type="NCBI Taxonomy" id="2949735"/>
    <lineage>
        <taxon>Bacteria</taxon>
        <taxon>Pseudomonadati</taxon>
        <taxon>Pseudomonadota</taxon>
        <taxon>Alphaproteobacteria</taxon>
        <taxon>Hyphomicrobiales</taxon>
        <taxon>Lichenihabitantaceae</taxon>
        <taxon>Lichenifustis</taxon>
    </lineage>
</organism>
<feature type="domain" description="ACT" evidence="17">
    <location>
        <begin position="269"/>
        <end position="344"/>
    </location>
</feature>
<dbReference type="InterPro" id="IPR036393">
    <property type="entry name" value="AceGlu_kinase-like_sf"/>
</dbReference>
<feature type="binding site" evidence="14">
    <location>
        <position position="47"/>
    </location>
    <ligand>
        <name>substrate</name>
    </ligand>
</feature>
<protein>
    <recommendedName>
        <fullName evidence="6 15">Aspartokinase</fullName>
        <ecNumber evidence="5 15">2.7.2.4</ecNumber>
    </recommendedName>
</protein>
<dbReference type="GO" id="GO:0009089">
    <property type="term" value="P:lysine biosynthetic process via diaminopimelate"/>
    <property type="evidence" value="ECO:0007669"/>
    <property type="project" value="InterPro"/>
</dbReference>
<keyword evidence="9 14" id="KW-0547">Nucleotide-binding</keyword>
<evidence type="ECO:0000256" key="9">
    <source>
        <dbReference type="ARBA" id="ARBA00022741"/>
    </source>
</evidence>
<keyword evidence="7 16" id="KW-0028">Amino-acid biosynthesis</keyword>
<sequence length="412" mass="44034">MARLVLKFGGTSVANLDRIRRSALHVKREVDAGHDVTVVVSAMSGKTNELVGWCGEAASLHDVREYDAVVASGELVTAGLMAIVLQSLGIPARSWQGWQVPILTNDAHGSARIQSIDPTAIIEGFAAGEVAVVAGFQGLHQESGRITTLGRGGSDTSAVALAGAMKADRCDIYTDVDGVYTTDPRIVPKARRLDRVSFEEMLEMASLGAKVLQVRSVEIAMNYNVKTFVRSSFEDPANPSAGTLICAEEDIMEQQVVTGIAFSKDEAQLTLRRVADKPGIAASIFVPLAEANINVDMIIQVVSDDTTTTDLTFTVPTADYERARVILEKSRESIGYSVLQGNTDVVKISAIGIGMRSHAGVAARAFKALAEKGINIRAITTSEIKFSLLIDAAYTELAVRTLHSLFGLDRAA</sequence>
<feature type="domain" description="ACT" evidence="17">
    <location>
        <begin position="350"/>
        <end position="412"/>
    </location>
</feature>
<dbReference type="RefSeq" id="WP_282587481.1">
    <property type="nucleotide sequence ID" value="NZ_JAMOIM010000021.1"/>
</dbReference>
<feature type="binding site" evidence="14">
    <location>
        <begin position="174"/>
        <end position="175"/>
    </location>
    <ligand>
        <name>ATP</name>
        <dbReference type="ChEBI" id="CHEBI:30616"/>
    </ligand>
</feature>
<dbReference type="CDD" id="cd04923">
    <property type="entry name" value="ACT_AK-LysC-DapG-like_2"/>
    <property type="match status" value="1"/>
</dbReference>
<dbReference type="Proteomes" id="UP001165667">
    <property type="component" value="Unassembled WGS sequence"/>
</dbReference>
<dbReference type="CDD" id="cd04913">
    <property type="entry name" value="ACT_AKii-LysC-BS-like_1"/>
    <property type="match status" value="1"/>
</dbReference>
<evidence type="ECO:0000256" key="13">
    <source>
        <dbReference type="ARBA" id="ARBA00047872"/>
    </source>
</evidence>
<evidence type="ECO:0000256" key="8">
    <source>
        <dbReference type="ARBA" id="ARBA00022679"/>
    </source>
</evidence>
<dbReference type="InterPro" id="IPR005260">
    <property type="entry name" value="Asp_kin_monofn"/>
</dbReference>
<dbReference type="NCBIfam" id="TIGR00656">
    <property type="entry name" value="asp_kin_monofn"/>
    <property type="match status" value="1"/>
</dbReference>
<evidence type="ECO:0000256" key="7">
    <source>
        <dbReference type="ARBA" id="ARBA00022605"/>
    </source>
</evidence>
<keyword evidence="19" id="KW-1185">Reference proteome</keyword>
<keyword evidence="11 14" id="KW-0067">ATP-binding</keyword>
<comment type="caution">
    <text evidence="18">The sequence shown here is derived from an EMBL/GenBank/DDBJ whole genome shotgun (WGS) entry which is preliminary data.</text>
</comment>
<dbReference type="Gene3D" id="3.30.2130.10">
    <property type="entry name" value="VC0802-like"/>
    <property type="match status" value="1"/>
</dbReference>
<dbReference type="FunFam" id="3.30.2130.10:FF:000002">
    <property type="entry name" value="Aspartokinase"/>
    <property type="match status" value="1"/>
</dbReference>
<name>A0AA42CKZ7_9HYPH</name>
<evidence type="ECO:0000256" key="4">
    <source>
        <dbReference type="ARBA" id="ARBA00010122"/>
    </source>
</evidence>
<dbReference type="FunFam" id="3.40.1160.10:FF:000002">
    <property type="entry name" value="Aspartokinase"/>
    <property type="match status" value="1"/>
</dbReference>
<evidence type="ECO:0000313" key="18">
    <source>
        <dbReference type="EMBL" id="MCW6511104.1"/>
    </source>
</evidence>
<reference evidence="18" key="1">
    <citation type="submission" date="2022-05" db="EMBL/GenBank/DDBJ databases">
        <authorList>
            <person name="Pankratov T."/>
        </authorList>
    </citation>
    <scope>NUCLEOTIDE SEQUENCE</scope>
    <source>
        <strain evidence="18">BP6-180914</strain>
    </source>
</reference>
<gene>
    <name evidence="18" type="ORF">M8523_24145</name>
</gene>
<feature type="binding site" evidence="14">
    <location>
        <begin position="210"/>
        <end position="211"/>
    </location>
    <ligand>
        <name>ATP</name>
        <dbReference type="ChEBI" id="CHEBI:30616"/>
    </ligand>
</feature>
<dbReference type="CDD" id="cd04261">
    <property type="entry name" value="AAK_AKii-LysC-BS"/>
    <property type="match status" value="1"/>
</dbReference>
<dbReference type="Gene3D" id="3.40.1160.10">
    <property type="entry name" value="Acetylglutamate kinase-like"/>
    <property type="match status" value="1"/>
</dbReference>
<comment type="pathway">
    <text evidence="3 16">Amino-acid biosynthesis; L-threonine biosynthesis; L-threonine from L-aspartate: step 1/5.</text>
</comment>
<dbReference type="PIRSF" id="PIRSF000726">
    <property type="entry name" value="Asp_kin"/>
    <property type="match status" value="1"/>
</dbReference>
<dbReference type="GO" id="GO:0009090">
    <property type="term" value="P:homoserine biosynthetic process"/>
    <property type="evidence" value="ECO:0007669"/>
    <property type="project" value="TreeGrafter"/>
</dbReference>
<proteinExistence type="inferred from homology"/>
<evidence type="ECO:0000256" key="16">
    <source>
        <dbReference type="RuleBase" id="RU004249"/>
    </source>
</evidence>
<evidence type="ECO:0000256" key="2">
    <source>
        <dbReference type="ARBA" id="ARBA00004986"/>
    </source>
</evidence>
<dbReference type="InterPro" id="IPR054352">
    <property type="entry name" value="ACT_Aspartokinase"/>
</dbReference>
<evidence type="ECO:0000256" key="14">
    <source>
        <dbReference type="PIRSR" id="PIRSR000726-1"/>
    </source>
</evidence>
<dbReference type="GO" id="GO:0004072">
    <property type="term" value="F:aspartate kinase activity"/>
    <property type="evidence" value="ECO:0007669"/>
    <property type="project" value="UniProtKB-EC"/>
</dbReference>
<evidence type="ECO:0000256" key="6">
    <source>
        <dbReference type="ARBA" id="ARBA00016273"/>
    </source>
</evidence>
<evidence type="ECO:0000313" key="19">
    <source>
        <dbReference type="Proteomes" id="UP001165667"/>
    </source>
</evidence>
<keyword evidence="10 15" id="KW-0418">Kinase</keyword>
<dbReference type="InterPro" id="IPR001048">
    <property type="entry name" value="Asp/Glu/Uridylate_kinase"/>
</dbReference>
<feature type="binding site" evidence="14">
    <location>
        <begin position="7"/>
        <end position="10"/>
    </location>
    <ligand>
        <name>ATP</name>
        <dbReference type="ChEBI" id="CHEBI:30616"/>
    </ligand>
</feature>
<evidence type="ECO:0000256" key="5">
    <source>
        <dbReference type="ARBA" id="ARBA00013059"/>
    </source>
</evidence>
<dbReference type="PROSITE" id="PS00324">
    <property type="entry name" value="ASPARTOKINASE"/>
    <property type="match status" value="1"/>
</dbReference>
<feature type="binding site" evidence="14">
    <location>
        <position position="180"/>
    </location>
    <ligand>
        <name>ATP</name>
        <dbReference type="ChEBI" id="CHEBI:30616"/>
    </ligand>
</feature>
<evidence type="ECO:0000256" key="12">
    <source>
        <dbReference type="ARBA" id="ARBA00023154"/>
    </source>
</evidence>
<keyword evidence="8 15" id="KW-0808">Transferase</keyword>
<evidence type="ECO:0000256" key="10">
    <source>
        <dbReference type="ARBA" id="ARBA00022777"/>
    </source>
</evidence>
<dbReference type="Pfam" id="PF22468">
    <property type="entry name" value="ACT_9"/>
    <property type="match status" value="1"/>
</dbReference>
<feature type="binding site" evidence="14">
    <location>
        <position position="185"/>
    </location>
    <ligand>
        <name>ATP</name>
        <dbReference type="ChEBI" id="CHEBI:30616"/>
    </ligand>
</feature>
<evidence type="ECO:0000256" key="3">
    <source>
        <dbReference type="ARBA" id="ARBA00005139"/>
    </source>
</evidence>
<dbReference type="AlphaFoldDB" id="A0AA42CKZ7"/>